<keyword evidence="3" id="KW-1185">Reference proteome</keyword>
<proteinExistence type="predicted"/>
<gene>
    <name evidence="2" type="ORF">K466DRAFT_60144</name>
</gene>
<evidence type="ECO:0000313" key="3">
    <source>
        <dbReference type="Proteomes" id="UP000308197"/>
    </source>
</evidence>
<name>A0A5C3Q5U6_9APHY</name>
<accession>A0A5C3Q5U6</accession>
<feature type="region of interest" description="Disordered" evidence="1">
    <location>
        <begin position="120"/>
        <end position="153"/>
    </location>
</feature>
<reference evidence="2 3" key="1">
    <citation type="journal article" date="2019" name="Nat. Ecol. Evol.">
        <title>Megaphylogeny resolves global patterns of mushroom evolution.</title>
        <authorList>
            <person name="Varga T."/>
            <person name="Krizsan K."/>
            <person name="Foldi C."/>
            <person name="Dima B."/>
            <person name="Sanchez-Garcia M."/>
            <person name="Sanchez-Ramirez S."/>
            <person name="Szollosi G.J."/>
            <person name="Szarkandi J.G."/>
            <person name="Papp V."/>
            <person name="Albert L."/>
            <person name="Andreopoulos W."/>
            <person name="Angelini C."/>
            <person name="Antonin V."/>
            <person name="Barry K.W."/>
            <person name="Bougher N.L."/>
            <person name="Buchanan P."/>
            <person name="Buyck B."/>
            <person name="Bense V."/>
            <person name="Catcheside P."/>
            <person name="Chovatia M."/>
            <person name="Cooper J."/>
            <person name="Damon W."/>
            <person name="Desjardin D."/>
            <person name="Finy P."/>
            <person name="Geml J."/>
            <person name="Haridas S."/>
            <person name="Hughes K."/>
            <person name="Justo A."/>
            <person name="Karasinski D."/>
            <person name="Kautmanova I."/>
            <person name="Kiss B."/>
            <person name="Kocsube S."/>
            <person name="Kotiranta H."/>
            <person name="LaButti K.M."/>
            <person name="Lechner B.E."/>
            <person name="Liimatainen K."/>
            <person name="Lipzen A."/>
            <person name="Lukacs Z."/>
            <person name="Mihaltcheva S."/>
            <person name="Morgado L.N."/>
            <person name="Niskanen T."/>
            <person name="Noordeloos M.E."/>
            <person name="Ohm R.A."/>
            <person name="Ortiz-Santana B."/>
            <person name="Ovrebo C."/>
            <person name="Racz N."/>
            <person name="Riley R."/>
            <person name="Savchenko A."/>
            <person name="Shiryaev A."/>
            <person name="Soop K."/>
            <person name="Spirin V."/>
            <person name="Szebenyi C."/>
            <person name="Tomsovsky M."/>
            <person name="Tulloss R.E."/>
            <person name="Uehling J."/>
            <person name="Grigoriev I.V."/>
            <person name="Vagvolgyi C."/>
            <person name="Papp T."/>
            <person name="Martin F.M."/>
            <person name="Miettinen O."/>
            <person name="Hibbett D.S."/>
            <person name="Nagy L.G."/>
        </authorList>
    </citation>
    <scope>NUCLEOTIDE SEQUENCE [LARGE SCALE GENOMIC DNA]</scope>
    <source>
        <strain evidence="2 3">HHB13444</strain>
    </source>
</reference>
<dbReference type="InParanoid" id="A0A5C3Q5U6"/>
<dbReference type="EMBL" id="ML210976">
    <property type="protein sequence ID" value="TFK93813.1"/>
    <property type="molecule type" value="Genomic_DNA"/>
</dbReference>
<evidence type="ECO:0000313" key="2">
    <source>
        <dbReference type="EMBL" id="TFK93813.1"/>
    </source>
</evidence>
<feature type="region of interest" description="Disordered" evidence="1">
    <location>
        <begin position="25"/>
        <end position="51"/>
    </location>
</feature>
<dbReference type="Proteomes" id="UP000308197">
    <property type="component" value="Unassembled WGS sequence"/>
</dbReference>
<dbReference type="AlphaFoldDB" id="A0A5C3Q5U6"/>
<protein>
    <submittedName>
        <fullName evidence="2">Uncharacterized protein</fullName>
    </submittedName>
</protein>
<evidence type="ECO:0000256" key="1">
    <source>
        <dbReference type="SAM" id="MobiDB-lite"/>
    </source>
</evidence>
<organism evidence="2 3">
    <name type="scientific">Polyporus arcularius HHB13444</name>
    <dbReference type="NCBI Taxonomy" id="1314778"/>
    <lineage>
        <taxon>Eukaryota</taxon>
        <taxon>Fungi</taxon>
        <taxon>Dikarya</taxon>
        <taxon>Basidiomycota</taxon>
        <taxon>Agaricomycotina</taxon>
        <taxon>Agaricomycetes</taxon>
        <taxon>Polyporales</taxon>
        <taxon>Polyporaceae</taxon>
        <taxon>Polyporus</taxon>
    </lineage>
</organism>
<feature type="compositionally biased region" description="Polar residues" evidence="1">
    <location>
        <begin position="120"/>
        <end position="131"/>
    </location>
</feature>
<sequence length="153" mass="17266">MQRSFGGRETLATLQLLYMDGWSAKEDRSRTCRSAGSAGGRDERSQRTPCHPRARVELEGRVRRPSLAHPLCETQVSLSLHVMEGRVSFRSSIVYFVQKPQVVRHPLAKPQLQKRPSTQTYVTRAGATQTIGDDAMDDARVRSRWSSRRADPS</sequence>